<dbReference type="EMBL" id="HG937693">
    <property type="protein sequence ID" value="CDP35426.1"/>
    <property type="molecule type" value="Genomic_DNA"/>
</dbReference>
<evidence type="ECO:0000256" key="1">
    <source>
        <dbReference type="SAM" id="MobiDB-lite"/>
    </source>
</evidence>
<organism evidence="2">
    <name type="scientific">Blastobotrys adeninivorans</name>
    <name type="common">Yeast</name>
    <name type="synonym">Arxula adeninivorans</name>
    <dbReference type="NCBI Taxonomy" id="409370"/>
    <lineage>
        <taxon>Eukaryota</taxon>
        <taxon>Fungi</taxon>
        <taxon>Dikarya</taxon>
        <taxon>Ascomycota</taxon>
        <taxon>Saccharomycotina</taxon>
        <taxon>Dipodascomycetes</taxon>
        <taxon>Dipodascales</taxon>
        <taxon>Trichomonascaceae</taxon>
        <taxon>Blastobotrys</taxon>
    </lineage>
</organism>
<feature type="compositionally biased region" description="Polar residues" evidence="1">
    <location>
        <begin position="199"/>
        <end position="213"/>
    </location>
</feature>
<reference evidence="2" key="1">
    <citation type="submission" date="2014-02" db="EMBL/GenBank/DDBJ databases">
        <authorList>
            <person name="Genoscope - CEA"/>
        </authorList>
    </citation>
    <scope>NUCLEOTIDE SEQUENCE</scope>
    <source>
        <strain evidence="2">LS3</strain>
    </source>
</reference>
<feature type="region of interest" description="Disordered" evidence="1">
    <location>
        <begin position="183"/>
        <end position="213"/>
    </location>
</feature>
<reference evidence="2" key="2">
    <citation type="submission" date="2014-06" db="EMBL/GenBank/DDBJ databases">
        <title>The complete genome of Blastobotrys (Arxula) adeninivorans LS3 - a yeast of biotechnological interest.</title>
        <authorList>
            <person name="Kunze G."/>
            <person name="Gaillardin C."/>
            <person name="Czernicka M."/>
            <person name="Durrens P."/>
            <person name="Martin T."/>
            <person name="Boer E."/>
            <person name="Gabaldon T."/>
            <person name="Cruz J."/>
            <person name="Talla E."/>
            <person name="Marck C."/>
            <person name="Goffeau A."/>
            <person name="Barbe V."/>
            <person name="Baret P."/>
            <person name="Baronian K."/>
            <person name="Beier S."/>
            <person name="Bleykasten C."/>
            <person name="Bode R."/>
            <person name="Casaregola S."/>
            <person name="Despons L."/>
            <person name="Fairhead C."/>
            <person name="Giersberg M."/>
            <person name="Gierski P."/>
            <person name="Hahnel U."/>
            <person name="Hartmann A."/>
            <person name="Jankowska D."/>
            <person name="Jubin C."/>
            <person name="Jung P."/>
            <person name="Lafontaine I."/>
            <person name="Leh-Louis V."/>
            <person name="Lemaire M."/>
            <person name="Marcet-Houben M."/>
            <person name="Mascher M."/>
            <person name="Morel G."/>
            <person name="Richard G.-F."/>
            <person name="Riechen J."/>
            <person name="Sacerdot C."/>
            <person name="Sarkar A."/>
            <person name="Savel G."/>
            <person name="Schacherer J."/>
            <person name="Sherman D."/>
            <person name="Straub M.-L."/>
            <person name="Stein N."/>
            <person name="Thierry A."/>
            <person name="Trautwein-Schult A."/>
            <person name="Westhof E."/>
            <person name="Worch S."/>
            <person name="Dujon B."/>
            <person name="Souciet J.-L."/>
            <person name="Wincker P."/>
            <person name="Scholz U."/>
            <person name="Neuveglise N."/>
        </authorList>
    </citation>
    <scope>NUCLEOTIDE SEQUENCE</scope>
    <source>
        <strain evidence="2">LS3</strain>
    </source>
</reference>
<feature type="compositionally biased region" description="Polar residues" evidence="1">
    <location>
        <begin position="1"/>
        <end position="19"/>
    </location>
</feature>
<evidence type="ECO:0000313" key="2">
    <source>
        <dbReference type="EMBL" id="CDP35426.1"/>
    </source>
</evidence>
<feature type="compositionally biased region" description="Polar residues" evidence="1">
    <location>
        <begin position="94"/>
        <end position="105"/>
    </location>
</feature>
<dbReference type="AlphaFoldDB" id="A0A060T8A7"/>
<proteinExistence type="predicted"/>
<feature type="region of interest" description="Disordered" evidence="1">
    <location>
        <begin position="1"/>
        <end position="114"/>
    </location>
</feature>
<sequence length="213" mass="24505">MTASTDSQYYSASDGSSPHTPRRGPGKLIIPSSSPTGERIRIRDLDSTPFKDTPPNVHSPLRHAFAQSPTKRLSRKRRRHEIRNKRRQRIIMSQDGQDTRCSQAQEIHEGQDTPWTKEDLSQIDMPIVPSSQWWENDNWIEEDVEVVWDTGESEMEAGDQEDPEVVYDSLTSRRLSKELSFESFPQPPQIMTIPDYDMTNDTLARDSFSTARQ</sequence>
<protein>
    <submittedName>
        <fullName evidence="2">ARAD1C35266p</fullName>
    </submittedName>
</protein>
<feature type="compositionally biased region" description="Basic residues" evidence="1">
    <location>
        <begin position="72"/>
        <end position="89"/>
    </location>
</feature>
<gene>
    <name evidence="2" type="ORF">GNLVRS02_ARAD1C35266g</name>
</gene>
<accession>A0A060T8A7</accession>
<name>A0A060T8A7_BLAAD</name>